<proteinExistence type="predicted"/>
<sequence>MNTIKRIYEGEQISPALEYPKNPIYLNTKKEFTAKIKELNSILDQHGIQLLDEILSLRVELDNAMEFENFLSGFKIGATIMMEVLQKD</sequence>
<keyword evidence="2" id="KW-1185">Reference proteome</keyword>
<reference evidence="1" key="1">
    <citation type="submission" date="2020-08" db="EMBL/GenBank/DDBJ databases">
        <title>Genome public.</title>
        <authorList>
            <person name="Liu C."/>
            <person name="Sun Q."/>
        </authorList>
    </citation>
    <scope>NUCLEOTIDE SEQUENCE</scope>
    <source>
        <strain evidence="1">NSJ-63</strain>
    </source>
</reference>
<accession>A0A926DL39</accession>
<dbReference type="InterPro" id="IPR049215">
    <property type="entry name" value="DUF6809"/>
</dbReference>
<evidence type="ECO:0000313" key="1">
    <source>
        <dbReference type="EMBL" id="MBC8539204.1"/>
    </source>
</evidence>
<comment type="caution">
    <text evidence="1">The sequence shown here is derived from an EMBL/GenBank/DDBJ whole genome shotgun (WGS) entry which is preliminary data.</text>
</comment>
<dbReference type="Proteomes" id="UP000617951">
    <property type="component" value="Unassembled WGS sequence"/>
</dbReference>
<dbReference type="RefSeq" id="WP_249280807.1">
    <property type="nucleotide sequence ID" value="NZ_JACRSS010000005.1"/>
</dbReference>
<dbReference type="Pfam" id="PF20648">
    <property type="entry name" value="DUF6809"/>
    <property type="match status" value="1"/>
</dbReference>
<dbReference type="AlphaFoldDB" id="A0A926DL39"/>
<evidence type="ECO:0000313" key="2">
    <source>
        <dbReference type="Proteomes" id="UP000617951"/>
    </source>
</evidence>
<protein>
    <submittedName>
        <fullName evidence="1">Uncharacterized protein</fullName>
    </submittedName>
</protein>
<gene>
    <name evidence="1" type="ORF">H8693_09720</name>
</gene>
<dbReference type="EMBL" id="JACRSS010000005">
    <property type="protein sequence ID" value="MBC8539204.1"/>
    <property type="molecule type" value="Genomic_DNA"/>
</dbReference>
<organism evidence="1 2">
    <name type="scientific">Guopingia tenuis</name>
    <dbReference type="NCBI Taxonomy" id="2763656"/>
    <lineage>
        <taxon>Bacteria</taxon>
        <taxon>Bacillati</taxon>
        <taxon>Bacillota</taxon>
        <taxon>Clostridia</taxon>
        <taxon>Christensenellales</taxon>
        <taxon>Christensenellaceae</taxon>
        <taxon>Guopingia</taxon>
    </lineage>
</organism>
<name>A0A926DL39_9FIRM</name>